<evidence type="ECO:0000256" key="2">
    <source>
        <dbReference type="ARBA" id="ARBA00023004"/>
    </source>
</evidence>
<gene>
    <name evidence="4" type="ORF">AOQ84DRAFT_74091</name>
</gene>
<sequence length="470" mass="51997">MAFILPCLLIVLNLAALSLQDTKNPVNDFCRRFGHQTAVIDRRLYIDGGLVNWNPISQNLLNYTNTWLLYNDLNTTTTPGGMPQLYANLTKNSTIPSVSGGILWADDVNKVFYLYGGEFQNSPQDFSFWQYDTILNQWNLTDDNTLSGITRVSYGAGTSINELGFGFYFGGWLNSQNIPGWSGAPLATSNLIKYDMNANAWTNNTGPDNAGRAEGVMVYLPASDGGLLVYFGGVMDPYKNGTVVGANMSSIYIYDIASSKWYNQQATGDIPAMRRKFCAGATWAKDQSSYNIYLYGGQGITNITGFDDVYILSLPSFTWIKWFPNGTAEGTNPHGISSCNVIDNSQMLVIGGYFAQNENCDSPDVWGTHNMNLGEDGPKNAIWDFYYPNITKYLVPPEVVSKVGDQLVGQPLHNQQAALAILIYQSTLLASPPLLRVQLPGLFLLQRRHHPRIVPPRISQQATLPPLREA</sequence>
<reference evidence="4 5" key="1">
    <citation type="journal article" date="2016" name="Nat. Commun.">
        <title>Ectomycorrhizal ecology is imprinted in the genome of the dominant symbiotic fungus Cenococcum geophilum.</title>
        <authorList>
            <consortium name="DOE Joint Genome Institute"/>
            <person name="Peter M."/>
            <person name="Kohler A."/>
            <person name="Ohm R.A."/>
            <person name="Kuo A."/>
            <person name="Krutzmann J."/>
            <person name="Morin E."/>
            <person name="Arend M."/>
            <person name="Barry K.W."/>
            <person name="Binder M."/>
            <person name="Choi C."/>
            <person name="Clum A."/>
            <person name="Copeland A."/>
            <person name="Grisel N."/>
            <person name="Haridas S."/>
            <person name="Kipfer T."/>
            <person name="LaButti K."/>
            <person name="Lindquist E."/>
            <person name="Lipzen A."/>
            <person name="Maire R."/>
            <person name="Meier B."/>
            <person name="Mihaltcheva S."/>
            <person name="Molinier V."/>
            <person name="Murat C."/>
            <person name="Poggeler S."/>
            <person name="Quandt C.A."/>
            <person name="Sperisen C."/>
            <person name="Tritt A."/>
            <person name="Tisserant E."/>
            <person name="Crous P.W."/>
            <person name="Henrissat B."/>
            <person name="Nehls U."/>
            <person name="Egli S."/>
            <person name="Spatafora J.W."/>
            <person name="Grigoriev I.V."/>
            <person name="Martin F.M."/>
        </authorList>
    </citation>
    <scope>NUCLEOTIDE SEQUENCE [LARGE SCALE GENOMIC DNA]</scope>
    <source>
        <strain evidence="4 5">CBS 207.34</strain>
    </source>
</reference>
<evidence type="ECO:0000256" key="3">
    <source>
        <dbReference type="SAM" id="SignalP"/>
    </source>
</evidence>
<keyword evidence="1" id="KW-0677">Repeat</keyword>
<evidence type="ECO:0008006" key="6">
    <source>
        <dbReference type="Google" id="ProtNLM"/>
    </source>
</evidence>
<name>A0A8E2EXZ1_9PEZI</name>
<keyword evidence="3" id="KW-0732">Signal</keyword>
<evidence type="ECO:0000256" key="1">
    <source>
        <dbReference type="ARBA" id="ARBA00022737"/>
    </source>
</evidence>
<dbReference type="PANTHER" id="PTHR47435">
    <property type="entry name" value="KELCH REPEAT PROTEIN (AFU_ORTHOLOGUE AFUA_5G12780)"/>
    <property type="match status" value="1"/>
</dbReference>
<dbReference type="InterPro" id="IPR015915">
    <property type="entry name" value="Kelch-typ_b-propeller"/>
</dbReference>
<dbReference type="OrthoDB" id="10251809at2759"/>
<keyword evidence="5" id="KW-1185">Reference proteome</keyword>
<dbReference type="AlphaFoldDB" id="A0A8E2EXZ1"/>
<organism evidence="4 5">
    <name type="scientific">Glonium stellatum</name>
    <dbReference type="NCBI Taxonomy" id="574774"/>
    <lineage>
        <taxon>Eukaryota</taxon>
        <taxon>Fungi</taxon>
        <taxon>Dikarya</taxon>
        <taxon>Ascomycota</taxon>
        <taxon>Pezizomycotina</taxon>
        <taxon>Dothideomycetes</taxon>
        <taxon>Pleosporomycetidae</taxon>
        <taxon>Gloniales</taxon>
        <taxon>Gloniaceae</taxon>
        <taxon>Glonium</taxon>
    </lineage>
</organism>
<dbReference type="Gene3D" id="2.120.10.80">
    <property type="entry name" value="Kelch-type beta propeller"/>
    <property type="match status" value="1"/>
</dbReference>
<dbReference type="PANTHER" id="PTHR47435:SF4">
    <property type="entry name" value="KELCH REPEAT PROTEIN (AFU_ORTHOLOGUE AFUA_5G12780)"/>
    <property type="match status" value="1"/>
</dbReference>
<evidence type="ECO:0000313" key="5">
    <source>
        <dbReference type="Proteomes" id="UP000250140"/>
    </source>
</evidence>
<dbReference type="Pfam" id="PF24681">
    <property type="entry name" value="Kelch_KLHDC2_KLHL20_DRC7"/>
    <property type="match status" value="1"/>
</dbReference>
<keyword evidence="2" id="KW-0408">Iron</keyword>
<evidence type="ECO:0000313" key="4">
    <source>
        <dbReference type="EMBL" id="OCL06596.1"/>
    </source>
</evidence>
<dbReference type="Proteomes" id="UP000250140">
    <property type="component" value="Unassembled WGS sequence"/>
</dbReference>
<feature type="chain" id="PRO_5033988085" description="Cell wall anchored protein" evidence="3">
    <location>
        <begin position="21"/>
        <end position="470"/>
    </location>
</feature>
<dbReference type="EMBL" id="KV750027">
    <property type="protein sequence ID" value="OCL06596.1"/>
    <property type="molecule type" value="Genomic_DNA"/>
</dbReference>
<dbReference type="GO" id="GO:0019760">
    <property type="term" value="P:glucosinolate metabolic process"/>
    <property type="evidence" value="ECO:0007669"/>
    <property type="project" value="UniProtKB-ARBA"/>
</dbReference>
<feature type="signal peptide" evidence="3">
    <location>
        <begin position="1"/>
        <end position="20"/>
    </location>
</feature>
<protein>
    <recommendedName>
        <fullName evidence="6">Cell wall anchored protein</fullName>
    </recommendedName>
</protein>
<accession>A0A8E2EXZ1</accession>
<proteinExistence type="predicted"/>
<dbReference type="SUPFAM" id="SSF50965">
    <property type="entry name" value="Galactose oxidase, central domain"/>
    <property type="match status" value="1"/>
</dbReference>
<dbReference type="InterPro" id="IPR011043">
    <property type="entry name" value="Gal_Oxase/kelch_b-propeller"/>
</dbReference>